<evidence type="ECO:0000313" key="1">
    <source>
        <dbReference type="EMBL" id="OLQ00288.1"/>
    </source>
</evidence>
<gene>
    <name evidence="1" type="ORF">AK812_SmicGene17048</name>
</gene>
<name>A0A1Q9DYP1_SYMMI</name>
<accession>A0A1Q9DYP1</accession>
<evidence type="ECO:0000313" key="2">
    <source>
        <dbReference type="Proteomes" id="UP000186817"/>
    </source>
</evidence>
<organism evidence="1 2">
    <name type="scientific">Symbiodinium microadriaticum</name>
    <name type="common">Dinoflagellate</name>
    <name type="synonym">Zooxanthella microadriatica</name>
    <dbReference type="NCBI Taxonomy" id="2951"/>
    <lineage>
        <taxon>Eukaryota</taxon>
        <taxon>Sar</taxon>
        <taxon>Alveolata</taxon>
        <taxon>Dinophyceae</taxon>
        <taxon>Suessiales</taxon>
        <taxon>Symbiodiniaceae</taxon>
        <taxon>Symbiodinium</taxon>
    </lineage>
</organism>
<protein>
    <submittedName>
        <fullName evidence="1">Uncharacterized protein</fullName>
    </submittedName>
</protein>
<dbReference type="Proteomes" id="UP000186817">
    <property type="component" value="Unassembled WGS sequence"/>
</dbReference>
<sequence>MVEFHMVAELVYRGELENGRTGHGSRGDMSALEIVYSFIKNRHLTAPSGRVDHQSEADMDIGALKGKKVEFPAALWRCGALVANGSRCEPWAFVLALTPPWAARRMASCPTRNET</sequence>
<reference evidence="1 2" key="1">
    <citation type="submission" date="2016-02" db="EMBL/GenBank/DDBJ databases">
        <title>Genome analysis of coral dinoflagellate symbionts highlights evolutionary adaptations to a symbiotic lifestyle.</title>
        <authorList>
            <person name="Aranda M."/>
            <person name="Li Y."/>
            <person name="Liew Y.J."/>
            <person name="Baumgarten S."/>
            <person name="Simakov O."/>
            <person name="Wilson M."/>
            <person name="Piel J."/>
            <person name="Ashoor H."/>
            <person name="Bougouffa S."/>
            <person name="Bajic V.B."/>
            <person name="Ryu T."/>
            <person name="Ravasi T."/>
            <person name="Bayer T."/>
            <person name="Micklem G."/>
            <person name="Kim H."/>
            <person name="Bhak J."/>
            <person name="Lajeunesse T.C."/>
            <person name="Voolstra C.R."/>
        </authorList>
    </citation>
    <scope>NUCLEOTIDE SEQUENCE [LARGE SCALE GENOMIC DNA]</scope>
    <source>
        <strain evidence="1 2">CCMP2467</strain>
    </source>
</reference>
<proteinExistence type="predicted"/>
<comment type="caution">
    <text evidence="1">The sequence shown here is derived from an EMBL/GenBank/DDBJ whole genome shotgun (WGS) entry which is preliminary data.</text>
</comment>
<keyword evidence="2" id="KW-1185">Reference proteome</keyword>
<dbReference type="EMBL" id="LSRX01000332">
    <property type="protein sequence ID" value="OLQ00288.1"/>
    <property type="molecule type" value="Genomic_DNA"/>
</dbReference>
<dbReference type="AlphaFoldDB" id="A0A1Q9DYP1"/>